<proteinExistence type="predicted"/>
<dbReference type="EMBL" id="CP046171">
    <property type="protein sequence ID" value="QIS03342.1"/>
    <property type="molecule type" value="Genomic_DNA"/>
</dbReference>
<dbReference type="Proteomes" id="UP000501705">
    <property type="component" value="Chromosome"/>
</dbReference>
<name>A0A6G9XQW7_NOCBR</name>
<dbReference type="RefSeq" id="WP_167462411.1">
    <property type="nucleotide sequence ID" value="NZ_CP046171.1"/>
</dbReference>
<evidence type="ECO:0000313" key="1">
    <source>
        <dbReference type="EMBL" id="QIS03342.1"/>
    </source>
</evidence>
<accession>A0A6G9XQW7</accession>
<reference evidence="1 2" key="1">
    <citation type="journal article" date="2019" name="ACS Chem. Biol.">
        <title>Identification and Mobilization of a Cryptic Antibiotic Biosynthesis Gene Locus from a Human-Pathogenic Nocardia Isolate.</title>
        <authorList>
            <person name="Herisse M."/>
            <person name="Ishida K."/>
            <person name="Porter J.L."/>
            <person name="Howden B."/>
            <person name="Hertweck C."/>
            <person name="Stinear T.P."/>
            <person name="Pidot S.J."/>
        </authorList>
    </citation>
    <scope>NUCLEOTIDE SEQUENCE [LARGE SCALE GENOMIC DNA]</scope>
    <source>
        <strain evidence="1 2">AUSMDU00024985</strain>
    </source>
</reference>
<organism evidence="1 2">
    <name type="scientific">Nocardia brasiliensis</name>
    <dbReference type="NCBI Taxonomy" id="37326"/>
    <lineage>
        <taxon>Bacteria</taxon>
        <taxon>Bacillati</taxon>
        <taxon>Actinomycetota</taxon>
        <taxon>Actinomycetes</taxon>
        <taxon>Mycobacteriales</taxon>
        <taxon>Nocardiaceae</taxon>
        <taxon>Nocardia</taxon>
    </lineage>
</organism>
<protein>
    <submittedName>
        <fullName evidence="1">Uncharacterized protein</fullName>
    </submittedName>
</protein>
<evidence type="ECO:0000313" key="2">
    <source>
        <dbReference type="Proteomes" id="UP000501705"/>
    </source>
</evidence>
<dbReference type="AlphaFoldDB" id="A0A6G9XQW7"/>
<gene>
    <name evidence="1" type="ORF">F5X71_14345</name>
</gene>
<sequence>MPTAQETGRYTGTKDKDYDLIWFTEACLSNALRMEEYSRDAEKNGDSELAEFFRRAQADSRKGAEQGKTLLARRLIGDAANTTPE</sequence>